<dbReference type="SUPFAM" id="SSF52047">
    <property type="entry name" value="RNI-like"/>
    <property type="match status" value="1"/>
</dbReference>
<dbReference type="Gene3D" id="1.20.1280.50">
    <property type="match status" value="1"/>
</dbReference>
<dbReference type="InterPro" id="IPR036047">
    <property type="entry name" value="F-box-like_dom_sf"/>
</dbReference>
<organism evidence="3 4">
    <name type="scientific">Centaurea solstitialis</name>
    <name type="common">yellow star-thistle</name>
    <dbReference type="NCBI Taxonomy" id="347529"/>
    <lineage>
        <taxon>Eukaryota</taxon>
        <taxon>Viridiplantae</taxon>
        <taxon>Streptophyta</taxon>
        <taxon>Embryophyta</taxon>
        <taxon>Tracheophyta</taxon>
        <taxon>Spermatophyta</taxon>
        <taxon>Magnoliopsida</taxon>
        <taxon>eudicotyledons</taxon>
        <taxon>Gunneridae</taxon>
        <taxon>Pentapetalae</taxon>
        <taxon>asterids</taxon>
        <taxon>campanulids</taxon>
        <taxon>Asterales</taxon>
        <taxon>Asteraceae</taxon>
        <taxon>Carduoideae</taxon>
        <taxon>Cardueae</taxon>
        <taxon>Centaureinae</taxon>
        <taxon>Centaurea</taxon>
    </lineage>
</organism>
<protein>
    <recommendedName>
        <fullName evidence="5">F-box domain-containing protein</fullName>
    </recommendedName>
</protein>
<dbReference type="Pfam" id="PF24758">
    <property type="entry name" value="LRR_At5g56370"/>
    <property type="match status" value="1"/>
</dbReference>
<dbReference type="Pfam" id="PF12937">
    <property type="entry name" value="F-box-like"/>
    <property type="match status" value="1"/>
</dbReference>
<evidence type="ECO:0008006" key="5">
    <source>
        <dbReference type="Google" id="ProtNLM"/>
    </source>
</evidence>
<evidence type="ECO:0000313" key="3">
    <source>
        <dbReference type="EMBL" id="KAJ9566014.1"/>
    </source>
</evidence>
<dbReference type="PANTHER" id="PTHR38926">
    <property type="entry name" value="F-BOX DOMAIN CONTAINING PROTEIN, EXPRESSED"/>
    <property type="match status" value="1"/>
</dbReference>
<dbReference type="AlphaFoldDB" id="A0AA38WUN9"/>
<dbReference type="CDD" id="cd22164">
    <property type="entry name" value="F-box_AtSKIP19-like"/>
    <property type="match status" value="1"/>
</dbReference>
<dbReference type="SUPFAM" id="SSF81383">
    <property type="entry name" value="F-box domain"/>
    <property type="match status" value="1"/>
</dbReference>
<name>A0AA38WUN9_9ASTR</name>
<sequence length="311" mass="36134">MASSTSTMEETPNWLELPDEIMGGMILQRLGALEILKSAQKVCRNWRRICKDPAMWKKIEIIHYFHFPDKDYVLEKLIKQAVDRSCGKLIDITLKRFCTDDLLDYISRCSSKLTRLRLTACYGITGCGLINALKRLPHLETLKLSYINLCEDHIEEIGQNCPQLKSFTMKTEYMDCYGDIHAIANNMPMLRHLKLVGSTFYNDDEVRAILNGCPRLESLDIRGCFGLDLDRNLEKLCRERIKDFKFKRNNIPEGYEESEMEYVDYDTVDDWHDGRGMDLPEDDGMDGCYGFAGENAFSDEDDYDYYWPEPL</sequence>
<dbReference type="EMBL" id="JARYMX010000001">
    <property type="protein sequence ID" value="KAJ9566014.1"/>
    <property type="molecule type" value="Genomic_DNA"/>
</dbReference>
<feature type="domain" description="F-box/LRR-repeat protein 15/At3g58940/PEG3-like LRR" evidence="2">
    <location>
        <begin position="101"/>
        <end position="176"/>
    </location>
</feature>
<dbReference type="InterPro" id="IPR055411">
    <property type="entry name" value="LRR_FXL15/At3g58940/PEG3-like"/>
</dbReference>
<dbReference type="Gene3D" id="3.80.10.10">
    <property type="entry name" value="Ribonuclease Inhibitor"/>
    <property type="match status" value="1"/>
</dbReference>
<evidence type="ECO:0000259" key="2">
    <source>
        <dbReference type="Pfam" id="PF24758"/>
    </source>
</evidence>
<dbReference type="Proteomes" id="UP001172457">
    <property type="component" value="Chromosome 1"/>
</dbReference>
<accession>A0AA38WUN9</accession>
<dbReference type="InterPro" id="IPR032675">
    <property type="entry name" value="LRR_dom_sf"/>
</dbReference>
<dbReference type="PANTHER" id="PTHR38926:SF2">
    <property type="entry name" value="F-BOX_LRR-REPEAT PROTEIN 21-RELATED"/>
    <property type="match status" value="1"/>
</dbReference>
<proteinExistence type="predicted"/>
<gene>
    <name evidence="3" type="ORF">OSB04_001980</name>
</gene>
<keyword evidence="4" id="KW-1185">Reference proteome</keyword>
<dbReference type="InterPro" id="IPR001810">
    <property type="entry name" value="F-box_dom"/>
</dbReference>
<feature type="domain" description="F-box" evidence="1">
    <location>
        <begin position="14"/>
        <end position="59"/>
    </location>
</feature>
<evidence type="ECO:0000259" key="1">
    <source>
        <dbReference type="Pfam" id="PF12937"/>
    </source>
</evidence>
<comment type="caution">
    <text evidence="3">The sequence shown here is derived from an EMBL/GenBank/DDBJ whole genome shotgun (WGS) entry which is preliminary data.</text>
</comment>
<evidence type="ECO:0000313" key="4">
    <source>
        <dbReference type="Proteomes" id="UP001172457"/>
    </source>
</evidence>
<reference evidence="3" key="1">
    <citation type="submission" date="2023-03" db="EMBL/GenBank/DDBJ databases">
        <title>Chromosome-scale reference genome and RAD-based genetic map of yellow starthistle (Centaurea solstitialis) reveal putative structural variation and QTLs associated with invader traits.</title>
        <authorList>
            <person name="Reatini B."/>
            <person name="Cang F.A."/>
            <person name="Jiang Q."/>
            <person name="Mckibben M.T.W."/>
            <person name="Barker M.S."/>
            <person name="Rieseberg L.H."/>
            <person name="Dlugosch K.M."/>
        </authorList>
    </citation>
    <scope>NUCLEOTIDE SEQUENCE</scope>
    <source>
        <strain evidence="3">CAN-66</strain>
        <tissue evidence="3">Leaf</tissue>
    </source>
</reference>